<evidence type="ECO:0000313" key="2">
    <source>
        <dbReference type="Proteomes" id="UP000240621"/>
    </source>
</evidence>
<dbReference type="EMBL" id="PYGC01000006">
    <property type="protein sequence ID" value="PSK82323.1"/>
    <property type="molecule type" value="Genomic_DNA"/>
</dbReference>
<gene>
    <name evidence="1" type="ORF">CLV93_10667</name>
</gene>
<evidence type="ECO:0000313" key="1">
    <source>
        <dbReference type="EMBL" id="PSK82323.1"/>
    </source>
</evidence>
<proteinExistence type="predicted"/>
<organism evidence="1 2">
    <name type="scientific">Prolixibacter denitrificans</name>
    <dbReference type="NCBI Taxonomy" id="1541063"/>
    <lineage>
        <taxon>Bacteria</taxon>
        <taxon>Pseudomonadati</taxon>
        <taxon>Bacteroidota</taxon>
        <taxon>Bacteroidia</taxon>
        <taxon>Marinilabiliales</taxon>
        <taxon>Prolixibacteraceae</taxon>
        <taxon>Prolixibacter</taxon>
    </lineage>
</organism>
<name>A0A2P8CBG8_9BACT</name>
<reference evidence="1 2" key="1">
    <citation type="submission" date="2018-03" db="EMBL/GenBank/DDBJ databases">
        <title>Genomic Encyclopedia of Archaeal and Bacterial Type Strains, Phase II (KMG-II): from individual species to whole genera.</title>
        <authorList>
            <person name="Goeker M."/>
        </authorList>
    </citation>
    <scope>NUCLEOTIDE SEQUENCE [LARGE SCALE GENOMIC DNA]</scope>
    <source>
        <strain evidence="1 2">DSM 27267</strain>
    </source>
</reference>
<accession>A0A2P8CBG8</accession>
<dbReference type="AlphaFoldDB" id="A0A2P8CBG8"/>
<protein>
    <submittedName>
        <fullName evidence="1">Uncharacterized protein</fullName>
    </submittedName>
</protein>
<dbReference type="Proteomes" id="UP000240621">
    <property type="component" value="Unassembled WGS sequence"/>
</dbReference>
<sequence length="93" mass="10886">MLLRLSNGMVVCRAVMYPKKNPWPESTESNQGFYNYFSFSILLPAGHFAVEHQVEALQFVGQFHFHRYRHINGFQHGEREDKSPGGRRMFLIV</sequence>
<comment type="caution">
    <text evidence="1">The sequence shown here is derived from an EMBL/GenBank/DDBJ whole genome shotgun (WGS) entry which is preliminary data.</text>
</comment>